<organism evidence="5">
    <name type="scientific">uncultured bacterium Contig575</name>
    <dbReference type="NCBI Taxonomy" id="1393592"/>
    <lineage>
        <taxon>Bacteria</taxon>
        <taxon>environmental samples</taxon>
    </lineage>
</organism>
<feature type="active site" description="Proton donor/acceptor" evidence="4">
    <location>
        <position position="144"/>
    </location>
</feature>
<keyword evidence="2 3" id="KW-0456">Lyase</keyword>
<proteinExistence type="inferred from homology"/>
<comment type="similarity">
    <text evidence="1 3">Belongs to the DapA family.</text>
</comment>
<dbReference type="Pfam" id="PF00701">
    <property type="entry name" value="DHDPS"/>
    <property type="match status" value="1"/>
</dbReference>
<name>W0FHX7_9BACT</name>
<reference evidence="5" key="1">
    <citation type="journal article" date="2013" name="PLoS ONE">
        <title>Metagenomic insights into the carbohydrate-active enzymes carried by the microorganisms adhering to solid digesta in the rumen of cows.</title>
        <authorList>
            <person name="Wang L."/>
            <person name="Hatem A."/>
            <person name="Catalyurek U.V."/>
            <person name="Morrison M."/>
            <person name="Yu Z."/>
        </authorList>
    </citation>
    <scope>NUCLEOTIDE SEQUENCE</scope>
</reference>
<dbReference type="AlphaFoldDB" id="W0FHX7"/>
<dbReference type="InterPro" id="IPR002220">
    <property type="entry name" value="DapA-like"/>
</dbReference>
<sequence length="308" mass="34830">MTTDNNFPGGAWPVMLTPFTEDNRVDYEGLGALIEWYIAEGVSGLFAVCQSSEMFFLSLEERVGIARYCVERAAGRVPVIASGHISDSFEDQVQELTQIGETGVDAVILITNRLASREESDAVWLENLGRLLDALPGEMRLGFYECPFPYKRVLSREMTEWCANTGRFYFLKDTSCDIGNIRDKLEVSRGTNLKLYNANAATLLESLRSGAAGYSGVMCNSQCRLYAWFTAHWDRPEAQALSDCLTVTSWMEHEYYPVNAKYYLQRHEGLPITTFCRTKDAALLTETQKGEMDVLKRVTRAIEDRFLH</sequence>
<dbReference type="InterPro" id="IPR013785">
    <property type="entry name" value="Aldolase_TIM"/>
</dbReference>
<evidence type="ECO:0000256" key="3">
    <source>
        <dbReference type="PIRNR" id="PIRNR001365"/>
    </source>
</evidence>
<evidence type="ECO:0000313" key="5">
    <source>
        <dbReference type="EMBL" id="AHF24351.1"/>
    </source>
</evidence>
<dbReference type="PIRSF" id="PIRSF001365">
    <property type="entry name" value="DHDPS"/>
    <property type="match status" value="1"/>
</dbReference>
<dbReference type="Gene3D" id="3.20.20.70">
    <property type="entry name" value="Aldolase class I"/>
    <property type="match status" value="1"/>
</dbReference>
<evidence type="ECO:0000256" key="1">
    <source>
        <dbReference type="ARBA" id="ARBA00007592"/>
    </source>
</evidence>
<protein>
    <submittedName>
        <fullName evidence="5">Dihydrodipicolinate synthase</fullName>
    </submittedName>
</protein>
<evidence type="ECO:0000256" key="2">
    <source>
        <dbReference type="ARBA" id="ARBA00023239"/>
    </source>
</evidence>
<dbReference type="PANTHER" id="PTHR12128:SF66">
    <property type="entry name" value="4-HYDROXY-2-OXOGLUTARATE ALDOLASE, MITOCHONDRIAL"/>
    <property type="match status" value="1"/>
</dbReference>
<dbReference type="PANTHER" id="PTHR12128">
    <property type="entry name" value="DIHYDRODIPICOLINATE SYNTHASE"/>
    <property type="match status" value="1"/>
</dbReference>
<dbReference type="CDD" id="cd00408">
    <property type="entry name" value="DHDPS-like"/>
    <property type="match status" value="1"/>
</dbReference>
<evidence type="ECO:0000256" key="4">
    <source>
        <dbReference type="PIRSR" id="PIRSR001365-1"/>
    </source>
</evidence>
<dbReference type="SUPFAM" id="SSF51569">
    <property type="entry name" value="Aldolase"/>
    <property type="match status" value="1"/>
</dbReference>
<dbReference type="GO" id="GO:0008840">
    <property type="term" value="F:4-hydroxy-tetrahydrodipicolinate synthase activity"/>
    <property type="evidence" value="ECO:0007669"/>
    <property type="project" value="TreeGrafter"/>
</dbReference>
<feature type="active site" description="Schiff-base intermediate with substrate" evidence="4">
    <location>
        <position position="172"/>
    </location>
</feature>
<accession>W0FHX7</accession>
<dbReference type="EMBL" id="KC246791">
    <property type="protein sequence ID" value="AHF24351.1"/>
    <property type="molecule type" value="Genomic_DNA"/>
</dbReference>
<dbReference type="SMART" id="SM01130">
    <property type="entry name" value="DHDPS"/>
    <property type="match status" value="1"/>
</dbReference>